<evidence type="ECO:0000313" key="1">
    <source>
        <dbReference type="EMBL" id="MBP2180599.1"/>
    </source>
</evidence>
<name>A0ABS4PMF5_9PSEU</name>
<dbReference type="RefSeq" id="WP_209664131.1">
    <property type="nucleotide sequence ID" value="NZ_JAGGMS010000001.1"/>
</dbReference>
<evidence type="ECO:0008006" key="3">
    <source>
        <dbReference type="Google" id="ProtNLM"/>
    </source>
</evidence>
<dbReference type="Gene3D" id="3.30.530.20">
    <property type="match status" value="1"/>
</dbReference>
<proteinExistence type="predicted"/>
<protein>
    <recommendedName>
        <fullName evidence="3">Polyketide cyclase / dehydrase and lipid transport</fullName>
    </recommendedName>
</protein>
<evidence type="ECO:0000313" key="2">
    <source>
        <dbReference type="Proteomes" id="UP000741013"/>
    </source>
</evidence>
<gene>
    <name evidence="1" type="ORF">JOM49_002125</name>
</gene>
<sequence length="144" mass="16148">MKTVQTTVATRRTPEDVYAYLADFTHQAEWRFDVVTSELISGEPGQVGARYLQRVRPGRKESESEVELTEADRPSEVAFRTLDRGPVTVRGAWHIRSAPSGTEVVCDVAIETKGVLKLFEPLMGPQLRKIAARYESDLSERLNA</sequence>
<dbReference type="InterPro" id="IPR023393">
    <property type="entry name" value="START-like_dom_sf"/>
</dbReference>
<comment type="caution">
    <text evidence="1">The sequence shown here is derived from an EMBL/GenBank/DDBJ whole genome shotgun (WGS) entry which is preliminary data.</text>
</comment>
<dbReference type="Pfam" id="PF10604">
    <property type="entry name" value="Polyketide_cyc2"/>
    <property type="match status" value="1"/>
</dbReference>
<accession>A0ABS4PMF5</accession>
<organism evidence="1 2">
    <name type="scientific">Amycolatopsis magusensis</name>
    <dbReference type="NCBI Taxonomy" id="882444"/>
    <lineage>
        <taxon>Bacteria</taxon>
        <taxon>Bacillati</taxon>
        <taxon>Actinomycetota</taxon>
        <taxon>Actinomycetes</taxon>
        <taxon>Pseudonocardiales</taxon>
        <taxon>Pseudonocardiaceae</taxon>
        <taxon>Amycolatopsis</taxon>
    </lineage>
</organism>
<dbReference type="SUPFAM" id="SSF55961">
    <property type="entry name" value="Bet v1-like"/>
    <property type="match status" value="1"/>
</dbReference>
<dbReference type="EMBL" id="JAGGMS010000001">
    <property type="protein sequence ID" value="MBP2180599.1"/>
    <property type="molecule type" value="Genomic_DNA"/>
</dbReference>
<dbReference type="Proteomes" id="UP000741013">
    <property type="component" value="Unassembled WGS sequence"/>
</dbReference>
<keyword evidence="2" id="KW-1185">Reference proteome</keyword>
<reference evidence="1 2" key="1">
    <citation type="submission" date="2021-03" db="EMBL/GenBank/DDBJ databases">
        <title>Sequencing the genomes of 1000 actinobacteria strains.</title>
        <authorList>
            <person name="Klenk H.-P."/>
        </authorList>
    </citation>
    <scope>NUCLEOTIDE SEQUENCE [LARGE SCALE GENOMIC DNA]</scope>
    <source>
        <strain evidence="1 2">DSM 45510</strain>
    </source>
</reference>
<dbReference type="InterPro" id="IPR019587">
    <property type="entry name" value="Polyketide_cyclase/dehydratase"/>
</dbReference>